<feature type="repeat" description="WD" evidence="3">
    <location>
        <begin position="285"/>
        <end position="330"/>
    </location>
</feature>
<keyword evidence="2" id="KW-0677">Repeat</keyword>
<dbReference type="CDD" id="cd00200">
    <property type="entry name" value="WD40"/>
    <property type="match status" value="1"/>
</dbReference>
<evidence type="ECO:0000256" key="2">
    <source>
        <dbReference type="ARBA" id="ARBA00022737"/>
    </source>
</evidence>
<dbReference type="PROSITE" id="PS00678">
    <property type="entry name" value="WD_REPEATS_1"/>
    <property type="match status" value="1"/>
</dbReference>
<dbReference type="SUPFAM" id="SSF50978">
    <property type="entry name" value="WD40 repeat-like"/>
    <property type="match status" value="1"/>
</dbReference>
<dbReference type="Gene3D" id="2.130.10.10">
    <property type="entry name" value="YVTN repeat-like/Quinoprotein amine dehydrogenase"/>
    <property type="match status" value="2"/>
</dbReference>
<feature type="repeat" description="WD" evidence="3">
    <location>
        <begin position="155"/>
        <end position="195"/>
    </location>
</feature>
<dbReference type="PROSITE" id="PS50082">
    <property type="entry name" value="WD_REPEATS_2"/>
    <property type="match status" value="4"/>
</dbReference>
<proteinExistence type="predicted"/>
<dbReference type="InterPro" id="IPR020472">
    <property type="entry name" value="WD40_PAC1"/>
</dbReference>
<dbReference type="Pfam" id="PF00400">
    <property type="entry name" value="WD40"/>
    <property type="match status" value="3"/>
</dbReference>
<evidence type="ECO:0000313" key="5">
    <source>
        <dbReference type="Proteomes" id="UP000054495"/>
    </source>
</evidence>
<dbReference type="PANTHER" id="PTHR19869">
    <property type="entry name" value="SPERMATID WD-REPEAT PROTEIN"/>
    <property type="match status" value="1"/>
</dbReference>
<dbReference type="InterPro" id="IPR019775">
    <property type="entry name" value="WD40_repeat_CS"/>
</dbReference>
<keyword evidence="5" id="KW-1185">Reference proteome</keyword>
<evidence type="ECO:0000313" key="4">
    <source>
        <dbReference type="EMBL" id="EPB66459.1"/>
    </source>
</evidence>
<dbReference type="InterPro" id="IPR040066">
    <property type="entry name" value="WDR31"/>
</dbReference>
<accession>A0A0D6L5I9</accession>
<dbReference type="Proteomes" id="UP000054495">
    <property type="component" value="Unassembled WGS sequence"/>
</dbReference>
<dbReference type="InterPro" id="IPR036322">
    <property type="entry name" value="WD40_repeat_dom_sf"/>
</dbReference>
<evidence type="ECO:0000256" key="3">
    <source>
        <dbReference type="PROSITE-ProRule" id="PRU00221"/>
    </source>
</evidence>
<dbReference type="SMART" id="SM00320">
    <property type="entry name" value="WD40"/>
    <property type="match status" value="6"/>
</dbReference>
<gene>
    <name evidence="4" type="ORF">ANCCEY_14447</name>
</gene>
<reference evidence="4 5" key="1">
    <citation type="submission" date="2013-05" db="EMBL/GenBank/DDBJ databases">
        <title>Draft genome of the parasitic nematode Anyclostoma ceylanicum.</title>
        <authorList>
            <person name="Mitreva M."/>
        </authorList>
    </citation>
    <scope>NUCLEOTIDE SEQUENCE [LARGE SCALE GENOMIC DNA]</scope>
</reference>
<dbReference type="InterPro" id="IPR001680">
    <property type="entry name" value="WD40_rpt"/>
</dbReference>
<sequence>MARMSYATLRDTLTFEDKLDELRLSLKYIMGNTYTSLSTHDPNDLLVGRDRQPMKKSATFGGSTLPLLRPAIHSDSITALAVVRPGMVITGSRDKTLALNNVDTGECVTKWTGHDGEVTKLAYENTVGNHFVLSGSRDQSIKLWQFHSREAQRTFEGHSLGVTGLANINENSFVSGSRDTTLKIWDVESTKRSVRSAQVNRNLVTHITFSLPCNIIAQSSEDKEVKLWDPRNLELVAQLPRKNHIQMYCEFIDDKLLASSSNGFNGYGCEISIWDIRTRKLLRELRGHEGSVPCVAGLTQQVTLKKLLMSVSMDRSIRIWNIEDGVCVWEETVVTDSDLLQCVSFNDGHVVVSGGKGVLAHIRVQGRAGKPYFQMLSVQKMIS</sequence>
<feature type="repeat" description="WD" evidence="3">
    <location>
        <begin position="197"/>
        <end position="238"/>
    </location>
</feature>
<keyword evidence="1 3" id="KW-0853">WD repeat</keyword>
<dbReference type="PANTHER" id="PTHR19869:SF1">
    <property type="entry name" value="WD REPEAT-CONTAINING PROTEIN 31"/>
    <property type="match status" value="1"/>
</dbReference>
<dbReference type="InterPro" id="IPR015943">
    <property type="entry name" value="WD40/YVTN_repeat-like_dom_sf"/>
</dbReference>
<dbReference type="EMBL" id="KE126128">
    <property type="protein sequence ID" value="EPB66459.1"/>
    <property type="molecule type" value="Genomic_DNA"/>
</dbReference>
<dbReference type="AlphaFoldDB" id="A0A0D6L5I9"/>
<evidence type="ECO:0000256" key="1">
    <source>
        <dbReference type="ARBA" id="ARBA00022574"/>
    </source>
</evidence>
<feature type="repeat" description="WD" evidence="3">
    <location>
        <begin position="111"/>
        <end position="154"/>
    </location>
</feature>
<protein>
    <submittedName>
        <fullName evidence="4">WD domain, G-beta repeat protein</fullName>
    </submittedName>
</protein>
<organism evidence="4 5">
    <name type="scientific">Ancylostoma ceylanicum</name>
    <dbReference type="NCBI Taxonomy" id="53326"/>
    <lineage>
        <taxon>Eukaryota</taxon>
        <taxon>Metazoa</taxon>
        <taxon>Ecdysozoa</taxon>
        <taxon>Nematoda</taxon>
        <taxon>Chromadorea</taxon>
        <taxon>Rhabditida</taxon>
        <taxon>Rhabditina</taxon>
        <taxon>Rhabditomorpha</taxon>
        <taxon>Strongyloidea</taxon>
        <taxon>Ancylostomatidae</taxon>
        <taxon>Ancylostomatinae</taxon>
        <taxon>Ancylostoma</taxon>
    </lineage>
</organism>
<dbReference type="PRINTS" id="PR00320">
    <property type="entry name" value="GPROTEINBRPT"/>
</dbReference>
<dbReference type="PROSITE" id="PS50294">
    <property type="entry name" value="WD_REPEATS_REGION"/>
    <property type="match status" value="2"/>
</dbReference>
<name>A0A0D6L5I9_9BILA</name>